<dbReference type="InterPro" id="IPR005190">
    <property type="entry name" value="GlnE_rpt_dom"/>
</dbReference>
<dbReference type="Pfam" id="PF03710">
    <property type="entry name" value="GlnE"/>
    <property type="match status" value="2"/>
</dbReference>
<dbReference type="InterPro" id="IPR043519">
    <property type="entry name" value="NT_sf"/>
</dbReference>
<reference evidence="9 10" key="1">
    <citation type="submission" date="2019-09" db="EMBL/GenBank/DDBJ databases">
        <authorList>
            <person name="Kevbrin V."/>
            <person name="Grouzdev D.S."/>
        </authorList>
    </citation>
    <scope>NUCLEOTIDE SEQUENCE [LARGE SCALE GENOMIC DNA]</scope>
    <source>
        <strain evidence="9 10">G-192</strain>
    </source>
</reference>
<organism evidence="9 10">
    <name type="scientific">Alkalicaulis satelles</name>
    <dbReference type="NCBI Taxonomy" id="2609175"/>
    <lineage>
        <taxon>Bacteria</taxon>
        <taxon>Pseudomonadati</taxon>
        <taxon>Pseudomonadota</taxon>
        <taxon>Alphaproteobacteria</taxon>
        <taxon>Maricaulales</taxon>
        <taxon>Maricaulaceae</taxon>
        <taxon>Alkalicaulis</taxon>
    </lineage>
</organism>
<keyword evidence="6" id="KW-0511">Multifunctional enzyme</keyword>
<feature type="domain" description="Glutamate-ammonia ligase adenylyltransferase repeated" evidence="7">
    <location>
        <begin position="566"/>
        <end position="798"/>
    </location>
</feature>
<dbReference type="Proteomes" id="UP000325122">
    <property type="component" value="Unassembled WGS sequence"/>
</dbReference>
<dbReference type="GO" id="GO:0005829">
    <property type="term" value="C:cytosol"/>
    <property type="evidence" value="ECO:0007669"/>
    <property type="project" value="TreeGrafter"/>
</dbReference>
<evidence type="ECO:0000313" key="9">
    <source>
        <dbReference type="EMBL" id="KAA5805160.1"/>
    </source>
</evidence>
<evidence type="ECO:0000256" key="4">
    <source>
        <dbReference type="ARBA" id="ARBA00022840"/>
    </source>
</evidence>
<keyword evidence="10" id="KW-1185">Reference proteome</keyword>
<dbReference type="GO" id="GO:0000820">
    <property type="term" value="P:regulation of glutamine family amino acid metabolic process"/>
    <property type="evidence" value="ECO:0007669"/>
    <property type="project" value="TreeGrafter"/>
</dbReference>
<dbReference type="GO" id="GO:0008882">
    <property type="term" value="F:[glutamate-ammonia-ligase] adenylyltransferase activity"/>
    <property type="evidence" value="ECO:0007669"/>
    <property type="project" value="InterPro"/>
</dbReference>
<comment type="caution">
    <text evidence="9">The sequence shown here is derived from an EMBL/GenBank/DDBJ whole genome shotgun (WGS) entry which is preliminary data.</text>
</comment>
<dbReference type="Gene3D" id="1.20.120.330">
    <property type="entry name" value="Nucleotidyltransferases domain 2"/>
    <property type="match status" value="2"/>
</dbReference>
<sequence>MTAALPHRLSVTLPLIDAAGAARWRERIPESAYAPWEAAGEAREPGEQAGGAFLDAVFAAAPYLARIAARRPQTLQALGEQSPESVLARALDAARAAGALEDEADVLRALREAKADLHLTVALSDLAGAWPLEAVTRALSDFADVSVQASLAAAARLTGFEVSDPDNPVPGYFVLTLGKHGQRSLNFSSDIDLVILWEPETACAPQGKDAHKSFNRLAQKLAFLMQEVTADGYVFRVDLRLRPDPSSTPPAVSADMARRYFEAVGQNWERAAYAKARWCAGDRKMAEGFLKDLTPFIWRRALDFAAVEDIRALAKQIQAVGERSKVRAAGHDLKLGRGGIREIEFFAQVLQLAFGGRNPALRPAGTLDALKALSAEGLIEAGEVDALAHAYAVLRDAEHRVQMIEDAQSQTLPEADEARRAVAALSGEGDLAAFDARIRKTLQGVHALFSAQFEDGESLATQAGSLVLTGVEPTPDTLATLDKLGFEDPAMVWARLSGWAAGRARAARTERARRLFSRFAPRLVEAIAATGDPDAALARFAAFFEGLPSGVQVLSLLVNQPELARELIAILGLAPRLAELLARRPALIDVMLEPAFARPLKDDEPGLVAERFAALEGLAFEDSLNTARRIAREERLRIGAQLLIERATASEAGEAFAALADASVAAMARAAEAEMARRHGPAPGRWAVLGLGKLGGRELSADSDLDLMLVYDADAERSDGAKPLGAETWFVRFAQRLVSALSAPTEEGDLYPVDMALRPSGSHGPLAVRLSRFESYYASEEAWTWERMALTRARVVAEAGLGEALEAAVSAAIARPAASESIRADAADMRARLARDKPARSSWDLKLREGGMIEIEFIAQTAQLIARARFDPGTGPALRQLAGAGALERADVETLIAAHEDYAAVTQLIRAAHGGGFDPSRASAPFARRLARSAGCDTLDGLAERLNSHGERVHSLFVHLIGRV</sequence>
<dbReference type="PANTHER" id="PTHR30621">
    <property type="entry name" value="GLUTAMINE SYNTHETASE ADENYLYLTRANSFERASE"/>
    <property type="match status" value="1"/>
</dbReference>
<evidence type="ECO:0000256" key="6">
    <source>
        <dbReference type="ARBA" id="ARBA00023268"/>
    </source>
</evidence>
<evidence type="ECO:0000256" key="2">
    <source>
        <dbReference type="ARBA" id="ARBA00022695"/>
    </source>
</evidence>
<feature type="domain" description="Glutamate-ammonia ligase adenylyltransferase repeated" evidence="7">
    <location>
        <begin position="55"/>
        <end position="290"/>
    </location>
</feature>
<dbReference type="PANTHER" id="PTHR30621:SF0">
    <property type="entry name" value="BIFUNCTIONAL GLUTAMINE SYNTHETASE ADENYLYLTRANSFERASE_ADENYLYL-REMOVING ENZYME"/>
    <property type="match status" value="1"/>
</dbReference>
<dbReference type="RefSeq" id="WP_150022191.1">
    <property type="nucleotide sequence ID" value="NZ_VWOJ01000001.1"/>
</dbReference>
<dbReference type="EC" id="2.7.7.89" evidence="9"/>
<feature type="domain" description="PII-uridylyltransferase/Glutamine-synthetase adenylyltransferase" evidence="8">
    <location>
        <begin position="314"/>
        <end position="451"/>
    </location>
</feature>
<evidence type="ECO:0000259" key="8">
    <source>
        <dbReference type="Pfam" id="PF08335"/>
    </source>
</evidence>
<evidence type="ECO:0000259" key="7">
    <source>
        <dbReference type="Pfam" id="PF03710"/>
    </source>
</evidence>
<keyword evidence="2 9" id="KW-0548">Nucleotidyltransferase</keyword>
<feature type="domain" description="PII-uridylyltransferase/Glutamine-synthetase adenylyltransferase" evidence="8">
    <location>
        <begin position="830"/>
        <end position="960"/>
    </location>
</feature>
<dbReference type="NCBIfam" id="NF008292">
    <property type="entry name" value="PRK11072.1"/>
    <property type="match status" value="1"/>
</dbReference>
<dbReference type="CDD" id="cd05401">
    <property type="entry name" value="NT_GlnE_GlnD_like"/>
    <property type="match status" value="2"/>
</dbReference>
<keyword evidence="5" id="KW-0460">Magnesium</keyword>
<protein>
    <submittedName>
        <fullName evidence="9">Bifunctional [glutamine synthetase] adenylyltransferase/[glutamine synthetase]-adenylyl-L-tyrosine phosphorylase</fullName>
        <ecNumber evidence="9">2.7.7.89</ecNumber>
    </submittedName>
</protein>
<dbReference type="GO" id="GO:0047388">
    <property type="term" value="F:[glutamine synthetase]-adenylyl-L-tyrosine phosphorylase activity"/>
    <property type="evidence" value="ECO:0007669"/>
    <property type="project" value="UniProtKB-EC"/>
</dbReference>
<dbReference type="GO" id="GO:0005524">
    <property type="term" value="F:ATP binding"/>
    <property type="evidence" value="ECO:0007669"/>
    <property type="project" value="UniProtKB-KW"/>
</dbReference>
<dbReference type="InterPro" id="IPR013546">
    <property type="entry name" value="PII_UdlTrfase/GS_AdlTrfase"/>
</dbReference>
<dbReference type="SUPFAM" id="SSF81593">
    <property type="entry name" value="Nucleotidyltransferase substrate binding subunit/domain"/>
    <property type="match status" value="2"/>
</dbReference>
<proteinExistence type="predicted"/>
<name>A0A5M6ZLF2_9PROT</name>
<evidence type="ECO:0000256" key="3">
    <source>
        <dbReference type="ARBA" id="ARBA00022741"/>
    </source>
</evidence>
<dbReference type="EMBL" id="VWOJ01000001">
    <property type="protein sequence ID" value="KAA5805160.1"/>
    <property type="molecule type" value="Genomic_DNA"/>
</dbReference>
<dbReference type="Gene3D" id="1.20.120.1510">
    <property type="match status" value="1"/>
</dbReference>
<evidence type="ECO:0000256" key="5">
    <source>
        <dbReference type="ARBA" id="ARBA00022842"/>
    </source>
</evidence>
<accession>A0A5M6ZLF2</accession>
<keyword evidence="1 9" id="KW-0808">Transferase</keyword>
<dbReference type="AlphaFoldDB" id="A0A5M6ZLF2"/>
<dbReference type="NCBIfam" id="NF010706">
    <property type="entry name" value="PRK14108.1"/>
    <property type="match status" value="1"/>
</dbReference>
<dbReference type="Pfam" id="PF08335">
    <property type="entry name" value="GlnD_UR_UTase"/>
    <property type="match status" value="2"/>
</dbReference>
<keyword evidence="4" id="KW-0067">ATP-binding</keyword>
<evidence type="ECO:0000313" key="10">
    <source>
        <dbReference type="Proteomes" id="UP000325122"/>
    </source>
</evidence>
<dbReference type="InterPro" id="IPR023057">
    <property type="entry name" value="GlnE"/>
</dbReference>
<dbReference type="SUPFAM" id="SSF81301">
    <property type="entry name" value="Nucleotidyltransferase"/>
    <property type="match status" value="2"/>
</dbReference>
<evidence type="ECO:0000256" key="1">
    <source>
        <dbReference type="ARBA" id="ARBA00022679"/>
    </source>
</evidence>
<gene>
    <name evidence="9" type="ORF">F1654_04015</name>
</gene>
<keyword evidence="3" id="KW-0547">Nucleotide-binding</keyword>
<dbReference type="Gene3D" id="3.30.460.10">
    <property type="entry name" value="Beta Polymerase, domain 2"/>
    <property type="match status" value="2"/>
</dbReference>